<dbReference type="GO" id="GO:0005634">
    <property type="term" value="C:nucleus"/>
    <property type="evidence" value="ECO:0007669"/>
    <property type="project" value="TreeGrafter"/>
</dbReference>
<dbReference type="InterPro" id="IPR000228">
    <property type="entry name" value="RNA3'_term_phos_cyc"/>
</dbReference>
<dbReference type="InterPro" id="IPR037136">
    <property type="entry name" value="RNA3'_phos_cyclase_dom_sf"/>
</dbReference>
<evidence type="ECO:0000256" key="1">
    <source>
        <dbReference type="SAM" id="MobiDB-lite"/>
    </source>
</evidence>
<dbReference type="Pfam" id="PF01137">
    <property type="entry name" value="RTC"/>
    <property type="match status" value="1"/>
</dbReference>
<evidence type="ECO:0000313" key="3">
    <source>
        <dbReference type="EMBL" id="KAA8641808.1"/>
    </source>
</evidence>
<dbReference type="FunFam" id="3.65.10.20:FF:000013">
    <property type="entry name" value="TatD related DNase"/>
    <property type="match status" value="1"/>
</dbReference>
<reference evidence="3 4" key="1">
    <citation type="submission" date="2019-08" db="EMBL/GenBank/DDBJ databases">
        <title>The genome sequence of a newly discovered highly antifungal drug resistant Aspergillus species, Aspergillus tanneri NIH 1004.</title>
        <authorList>
            <person name="Mounaud S."/>
            <person name="Singh I."/>
            <person name="Joardar V."/>
            <person name="Pakala S."/>
            <person name="Pakala S."/>
            <person name="Venepally P."/>
            <person name="Chung J.K."/>
            <person name="Losada L."/>
            <person name="Nierman W.C."/>
        </authorList>
    </citation>
    <scope>NUCLEOTIDE SEQUENCE [LARGE SCALE GENOMIC DNA]</scope>
    <source>
        <strain evidence="3 4">NIH1004</strain>
    </source>
</reference>
<dbReference type="Proteomes" id="UP000324241">
    <property type="component" value="Unassembled WGS sequence"/>
</dbReference>
<dbReference type="RefSeq" id="XP_033421170.1">
    <property type="nucleotide sequence ID" value="XM_033575315.1"/>
</dbReference>
<accession>A0A5M9M4W2</accession>
<comment type="caution">
    <text evidence="3">The sequence shown here is derived from an EMBL/GenBank/DDBJ whole genome shotgun (WGS) entry which is preliminary data.</text>
</comment>
<dbReference type="EMBL" id="QUQM01000008">
    <property type="protein sequence ID" value="KAA8641808.1"/>
    <property type="molecule type" value="Genomic_DNA"/>
</dbReference>
<dbReference type="VEuPathDB" id="FungiDB:EYZ11_006480"/>
<dbReference type="GO" id="GO:0006396">
    <property type="term" value="P:RNA processing"/>
    <property type="evidence" value="ECO:0007669"/>
    <property type="project" value="InterPro"/>
</dbReference>
<sequence>MIHLDGRTLEGGGQLVRIAVALSALTGNPVHIENIRGNRSGKKGLKQSHLAAIQFLASLTGSSVSGAEVGSSSLSFYPPKTRSNPSAQGQRINELRVKPAMKIELPTAGSIFLIFQAIYPYLLHVGAFTEEPISVTITGGTNVSFAPSIDYVAQVLVPNFARVGLPPVAVHLEKRGWATGPFNLGQVTAIIEPLNLRREGHHTQRLPHFPLLDLSQFSRGMITCIDITILAPDDPLPRRSSQTIKGKRGRNVNPTSHRNHFPGSIRQLIENEMQWELCRELGKLPSLIFESSDPGPKLSPNSSDSVVPIRMHHSEATRCPSRGYILLVAHTSTGFRIGYDALLTGARTESPRQQRGRRECSGSEGDVRAAKNMVKTCVEGFVRELYDPHLQDSSVLGRHQPCVDKRMRDQLVVFEALGGKLETTHSEDERYWSLHTQTARWVCEEMLGDGRSRDGCVKGSQAPPSIISELCLHYPR</sequence>
<dbReference type="OrthoDB" id="25029at2759"/>
<proteinExistence type="predicted"/>
<dbReference type="PANTHER" id="PTHR11096:SF0">
    <property type="entry name" value="RNA 3'-TERMINAL PHOSPHATE CYCLASE"/>
    <property type="match status" value="1"/>
</dbReference>
<dbReference type="Gene3D" id="3.65.10.20">
    <property type="entry name" value="RNA 3'-terminal phosphate cyclase domain"/>
    <property type="match status" value="2"/>
</dbReference>
<dbReference type="AlphaFoldDB" id="A0A5M9M4W2"/>
<evidence type="ECO:0000313" key="4">
    <source>
        <dbReference type="Proteomes" id="UP000324241"/>
    </source>
</evidence>
<dbReference type="SUPFAM" id="SSF55205">
    <property type="entry name" value="EPT/RTPC-like"/>
    <property type="match status" value="1"/>
</dbReference>
<dbReference type="GO" id="GO:0003963">
    <property type="term" value="F:RNA-3'-phosphate cyclase activity"/>
    <property type="evidence" value="ECO:0007669"/>
    <property type="project" value="TreeGrafter"/>
</dbReference>
<dbReference type="InterPro" id="IPR023797">
    <property type="entry name" value="RNA3'_phos_cyclase_dom"/>
</dbReference>
<dbReference type="InterPro" id="IPR013792">
    <property type="entry name" value="RNA3'P_cycl/enolpyr_Trfase_a/b"/>
</dbReference>
<organism evidence="3 4">
    <name type="scientific">Aspergillus tanneri</name>
    <dbReference type="NCBI Taxonomy" id="1220188"/>
    <lineage>
        <taxon>Eukaryota</taxon>
        <taxon>Fungi</taxon>
        <taxon>Dikarya</taxon>
        <taxon>Ascomycota</taxon>
        <taxon>Pezizomycotina</taxon>
        <taxon>Eurotiomycetes</taxon>
        <taxon>Eurotiomycetidae</taxon>
        <taxon>Eurotiales</taxon>
        <taxon>Aspergillaceae</taxon>
        <taxon>Aspergillus</taxon>
        <taxon>Aspergillus subgen. Circumdati</taxon>
    </lineage>
</organism>
<evidence type="ECO:0000259" key="2">
    <source>
        <dbReference type="Pfam" id="PF01137"/>
    </source>
</evidence>
<feature type="domain" description="RNA 3'-terminal phosphate cyclase" evidence="2">
    <location>
        <begin position="9"/>
        <end position="448"/>
    </location>
</feature>
<feature type="region of interest" description="Disordered" evidence="1">
    <location>
        <begin position="236"/>
        <end position="262"/>
    </location>
</feature>
<protein>
    <recommendedName>
        <fullName evidence="2">RNA 3'-terminal phosphate cyclase domain-containing protein</fullName>
    </recommendedName>
</protein>
<dbReference type="GeneID" id="54333448"/>
<gene>
    <name evidence="3" type="ORF">ATNIH1004_010747</name>
</gene>
<dbReference type="PANTHER" id="PTHR11096">
    <property type="entry name" value="RNA 3' TERMINAL PHOSPHATE CYCLASE"/>
    <property type="match status" value="1"/>
</dbReference>
<name>A0A5M9M4W2_9EURO</name>